<dbReference type="Pfam" id="PF00378">
    <property type="entry name" value="ECH_1"/>
    <property type="match status" value="1"/>
</dbReference>
<dbReference type="SUPFAM" id="SSF52096">
    <property type="entry name" value="ClpP/crotonase"/>
    <property type="match status" value="1"/>
</dbReference>
<evidence type="ECO:0000313" key="5">
    <source>
        <dbReference type="Proteomes" id="UP000665043"/>
    </source>
</evidence>
<dbReference type="InterPro" id="IPR029045">
    <property type="entry name" value="ClpP/crotonase-like_dom_sf"/>
</dbReference>
<sequence length="258" mass="28559">MEKQLIETTIMEGIGHIRLNDPERRNCLSLALMEQLTDQLSQWESDDRVKMIVLSGEGKTFCAGGDIHAMKNLQNQADISAYMKAASRLPQLITKLDKIVIAAVHGHAAGAGFSLALAADFIVAEVSAVFALRFRQIGLIPDLGLMKLLTERISVPLAKQWILEGKELTAKEADDLGIINHLSEHNAAVAAHSWAVQLASGPIGTHKYVKHMLNQVSVEMDDFLMKESQIQQVLLQTRDHKEGVQAFLEKRNPVFYGQ</sequence>
<evidence type="ECO:0000256" key="1">
    <source>
        <dbReference type="ARBA" id="ARBA00005254"/>
    </source>
</evidence>
<protein>
    <submittedName>
        <fullName evidence="4">Enoyl-CoA hydratase/isomerase family protein</fullName>
    </submittedName>
</protein>
<evidence type="ECO:0000256" key="3">
    <source>
        <dbReference type="RuleBase" id="RU003707"/>
    </source>
</evidence>
<dbReference type="CDD" id="cd06558">
    <property type="entry name" value="crotonase-like"/>
    <property type="match status" value="1"/>
</dbReference>
<dbReference type="InterPro" id="IPR018376">
    <property type="entry name" value="Enoyl-CoA_hyd/isom_CS"/>
</dbReference>
<dbReference type="Gene3D" id="3.90.226.10">
    <property type="entry name" value="2-enoyl-CoA Hydratase, Chain A, domain 1"/>
    <property type="match status" value="1"/>
</dbReference>
<dbReference type="Gene3D" id="1.10.12.10">
    <property type="entry name" value="Lyase 2-enoyl-coa Hydratase, Chain A, domain 2"/>
    <property type="match status" value="1"/>
</dbReference>
<evidence type="ECO:0000313" key="4">
    <source>
        <dbReference type="EMBL" id="QTM99566.1"/>
    </source>
</evidence>
<dbReference type="InterPro" id="IPR014748">
    <property type="entry name" value="Enoyl-CoA_hydra_C"/>
</dbReference>
<dbReference type="PANTHER" id="PTHR11941:SF133">
    <property type="entry name" value="1,2-EPOXYPHENYLACETYL-COA ISOMERASE"/>
    <property type="match status" value="1"/>
</dbReference>
<dbReference type="InterPro" id="IPR001753">
    <property type="entry name" value="Enoyl-CoA_hydra/iso"/>
</dbReference>
<accession>A0ABX7VY80</accession>
<gene>
    <name evidence="4" type="ORF">ERJ70_09800</name>
</gene>
<dbReference type="RefSeq" id="WP_209368945.1">
    <property type="nucleotide sequence ID" value="NZ_CP046956.1"/>
</dbReference>
<organism evidence="4 5">
    <name type="scientific">Sediminibacillus dalangtanensis</name>
    <dbReference type="NCBI Taxonomy" id="2729421"/>
    <lineage>
        <taxon>Bacteria</taxon>
        <taxon>Bacillati</taxon>
        <taxon>Bacillota</taxon>
        <taxon>Bacilli</taxon>
        <taxon>Bacillales</taxon>
        <taxon>Bacillaceae</taxon>
        <taxon>Sediminibacillus</taxon>
    </lineage>
</organism>
<dbReference type="PANTHER" id="PTHR11941">
    <property type="entry name" value="ENOYL-COA HYDRATASE-RELATED"/>
    <property type="match status" value="1"/>
</dbReference>
<dbReference type="EMBL" id="CP046956">
    <property type="protein sequence ID" value="QTM99566.1"/>
    <property type="molecule type" value="Genomic_DNA"/>
</dbReference>
<reference evidence="4 5" key="1">
    <citation type="submission" date="2019-12" db="EMBL/GenBank/DDBJ databases">
        <title>The whole genome sequencing of a strain isolated from a Mars analog, Dalangtan Playa.</title>
        <authorList>
            <person name="Huang T."/>
        </authorList>
    </citation>
    <scope>NUCLEOTIDE SEQUENCE [LARGE SCALE GENOMIC DNA]</scope>
    <source>
        <strain evidence="4 5">DP4-553-S</strain>
    </source>
</reference>
<name>A0ABX7VY80_9BACI</name>
<proteinExistence type="inferred from homology"/>
<keyword evidence="2" id="KW-0456">Lyase</keyword>
<comment type="similarity">
    <text evidence="1 3">Belongs to the enoyl-CoA hydratase/isomerase family.</text>
</comment>
<evidence type="ECO:0000256" key="2">
    <source>
        <dbReference type="ARBA" id="ARBA00023239"/>
    </source>
</evidence>
<dbReference type="PROSITE" id="PS00166">
    <property type="entry name" value="ENOYL_COA_HYDRATASE"/>
    <property type="match status" value="1"/>
</dbReference>
<dbReference type="Proteomes" id="UP000665043">
    <property type="component" value="Chromosome"/>
</dbReference>
<keyword evidence="5" id="KW-1185">Reference proteome</keyword>